<comment type="caution">
    <text evidence="2">The sequence shown here is derived from an EMBL/GenBank/DDBJ whole genome shotgun (WGS) entry which is preliminary data.</text>
</comment>
<keyword evidence="1" id="KW-0732">Signal</keyword>
<sequence length="96" mass="10857">MLYLVILLFIQAITAHYIPHGESGRASSHPSRAVVGERLNHASMKARTLVIPRQKNPMSKEVLSICLWLLGHIRGISIELNEMKRSKDRKTNNAQN</sequence>
<reference evidence="3" key="1">
    <citation type="submission" date="2014-03" db="EMBL/GenBank/DDBJ databases">
        <title>The Genome Sequence of Puccinia striiformis f. sp. tritici PST-78.</title>
        <authorList>
            <consortium name="The Broad Institute Genome Sequencing Platform"/>
            <person name="Cuomo C."/>
            <person name="Hulbert S."/>
            <person name="Chen X."/>
            <person name="Walker B."/>
            <person name="Young S.K."/>
            <person name="Zeng Q."/>
            <person name="Gargeya S."/>
            <person name="Fitzgerald M."/>
            <person name="Haas B."/>
            <person name="Abouelleil A."/>
            <person name="Alvarado L."/>
            <person name="Arachchi H.M."/>
            <person name="Berlin A.M."/>
            <person name="Chapman S.B."/>
            <person name="Goldberg J."/>
            <person name="Griggs A."/>
            <person name="Gujja S."/>
            <person name="Hansen M."/>
            <person name="Howarth C."/>
            <person name="Imamovic A."/>
            <person name="Larimer J."/>
            <person name="McCowan C."/>
            <person name="Montmayeur A."/>
            <person name="Murphy C."/>
            <person name="Neiman D."/>
            <person name="Pearson M."/>
            <person name="Priest M."/>
            <person name="Roberts A."/>
            <person name="Saif S."/>
            <person name="Shea T."/>
            <person name="Sisk P."/>
            <person name="Sykes S."/>
            <person name="Wortman J."/>
            <person name="Nusbaum C."/>
            <person name="Birren B."/>
        </authorList>
    </citation>
    <scope>NUCLEOTIDE SEQUENCE [LARGE SCALE GENOMIC DNA]</scope>
    <source>
        <strain evidence="3">race PST-78</strain>
    </source>
</reference>
<proteinExistence type="predicted"/>
<name>A0A0L0VA39_9BASI</name>
<dbReference type="EMBL" id="AJIL01000087">
    <property type="protein sequence ID" value="KNE96061.1"/>
    <property type="molecule type" value="Genomic_DNA"/>
</dbReference>
<evidence type="ECO:0000313" key="3">
    <source>
        <dbReference type="Proteomes" id="UP000054564"/>
    </source>
</evidence>
<feature type="signal peptide" evidence="1">
    <location>
        <begin position="1"/>
        <end position="15"/>
    </location>
</feature>
<keyword evidence="3" id="KW-1185">Reference proteome</keyword>
<evidence type="ECO:0000313" key="2">
    <source>
        <dbReference type="EMBL" id="KNE96061.1"/>
    </source>
</evidence>
<dbReference type="Proteomes" id="UP000054564">
    <property type="component" value="Unassembled WGS sequence"/>
</dbReference>
<gene>
    <name evidence="2" type="ORF">PSTG_10637</name>
</gene>
<evidence type="ECO:0008006" key="4">
    <source>
        <dbReference type="Google" id="ProtNLM"/>
    </source>
</evidence>
<organism evidence="2 3">
    <name type="scientific">Puccinia striiformis f. sp. tritici PST-78</name>
    <dbReference type="NCBI Taxonomy" id="1165861"/>
    <lineage>
        <taxon>Eukaryota</taxon>
        <taxon>Fungi</taxon>
        <taxon>Dikarya</taxon>
        <taxon>Basidiomycota</taxon>
        <taxon>Pucciniomycotina</taxon>
        <taxon>Pucciniomycetes</taxon>
        <taxon>Pucciniales</taxon>
        <taxon>Pucciniaceae</taxon>
        <taxon>Puccinia</taxon>
    </lineage>
</organism>
<accession>A0A0L0VA39</accession>
<feature type="chain" id="PRO_5012316978" description="Secreted protein" evidence="1">
    <location>
        <begin position="16"/>
        <end position="96"/>
    </location>
</feature>
<dbReference type="AlphaFoldDB" id="A0A0L0VA39"/>
<evidence type="ECO:0000256" key="1">
    <source>
        <dbReference type="SAM" id="SignalP"/>
    </source>
</evidence>
<protein>
    <recommendedName>
        <fullName evidence="4">Secreted protein</fullName>
    </recommendedName>
</protein>